<dbReference type="EMBL" id="LT882690">
    <property type="protein sequence ID" value="SMY30161.1"/>
    <property type="molecule type" value="Genomic_DNA"/>
</dbReference>
<evidence type="ECO:0000313" key="1">
    <source>
        <dbReference type="EMBL" id="SMY30161.1"/>
    </source>
</evidence>
<proteinExistence type="predicted"/>
<name>A0A1Y6M514_ZYMTR</name>
<dbReference type="AlphaFoldDB" id="A0A1Y6M514"/>
<protein>
    <submittedName>
        <fullName evidence="1">Uncharacterized protein</fullName>
    </submittedName>
</protein>
<reference evidence="1 2" key="1">
    <citation type="submission" date="2016-10" db="EMBL/GenBank/DDBJ databases">
        <authorList>
            <person name="Varghese N."/>
        </authorList>
    </citation>
    <scope>NUCLEOTIDE SEQUENCE [LARGE SCALE GENOMIC DNA]</scope>
</reference>
<dbReference type="Proteomes" id="UP000215453">
    <property type="component" value="Chromosome 15"/>
</dbReference>
<organism evidence="1 2">
    <name type="scientific">Zymoseptoria tritici ST99CH_1A5</name>
    <dbReference type="NCBI Taxonomy" id="1276529"/>
    <lineage>
        <taxon>Eukaryota</taxon>
        <taxon>Fungi</taxon>
        <taxon>Dikarya</taxon>
        <taxon>Ascomycota</taxon>
        <taxon>Pezizomycotina</taxon>
        <taxon>Dothideomycetes</taxon>
        <taxon>Dothideomycetidae</taxon>
        <taxon>Mycosphaerellales</taxon>
        <taxon>Mycosphaerellaceae</taxon>
        <taxon>Zymoseptoria</taxon>
    </lineage>
</organism>
<sequence length="88" mass="9770">MKAAKIRDEYDVAGSGVCREETQELDTEKMATEMAQVLNHYKPGYGRRSDGSDIKVKQIGRQCAKKIICEMCLMLGPAWIGGGRNYIG</sequence>
<gene>
    <name evidence="1" type="ORF">ZT1A5_G11611</name>
</gene>
<accession>A0A1Y6M514</accession>
<evidence type="ECO:0000313" key="2">
    <source>
        <dbReference type="Proteomes" id="UP000215453"/>
    </source>
</evidence>